<dbReference type="InterPro" id="IPR036852">
    <property type="entry name" value="Peptidase_S8/S53_dom_sf"/>
</dbReference>
<comment type="caution">
    <text evidence="12">The sequence shown here is derived from an EMBL/GenBank/DDBJ whole genome shotgun (WGS) entry which is preliminary data.</text>
</comment>
<dbReference type="SUPFAM" id="SSF54897">
    <property type="entry name" value="Protease propeptides/inhibitors"/>
    <property type="match status" value="1"/>
</dbReference>
<comment type="similarity">
    <text evidence="1 8">Belongs to the peptidase S8 family.</text>
</comment>
<feature type="domain" description="Peptidase S8/S53" evidence="10">
    <location>
        <begin position="454"/>
        <end position="518"/>
    </location>
</feature>
<keyword evidence="13" id="KW-1185">Reference proteome</keyword>
<dbReference type="Proteomes" id="UP000484255">
    <property type="component" value="Unassembled WGS sequence"/>
</dbReference>
<name>A0A7C9TMP0_9BURK</name>
<dbReference type="InterPro" id="IPR037045">
    <property type="entry name" value="S8pro/Inhibitor_I9_sf"/>
</dbReference>
<dbReference type="SUPFAM" id="SSF52743">
    <property type="entry name" value="Subtilisin-like"/>
    <property type="match status" value="1"/>
</dbReference>
<dbReference type="InterPro" id="IPR022398">
    <property type="entry name" value="Peptidase_S8_His-AS"/>
</dbReference>
<dbReference type="Gene3D" id="3.50.30.30">
    <property type="match status" value="1"/>
</dbReference>
<dbReference type="InterPro" id="IPR000209">
    <property type="entry name" value="Peptidase_S8/S53_dom"/>
</dbReference>
<dbReference type="GO" id="GO:0005615">
    <property type="term" value="C:extracellular space"/>
    <property type="evidence" value="ECO:0007669"/>
    <property type="project" value="TreeGrafter"/>
</dbReference>
<feature type="active site" description="Charge relay system" evidence="7 8">
    <location>
        <position position="158"/>
    </location>
</feature>
<dbReference type="AlphaFoldDB" id="A0A7C9TMP0"/>
<dbReference type="Pfam" id="PF02225">
    <property type="entry name" value="PA"/>
    <property type="match status" value="1"/>
</dbReference>
<dbReference type="InterPro" id="IPR015500">
    <property type="entry name" value="Peptidase_S8_subtilisin-rel"/>
</dbReference>
<accession>A0A7C9TMP0</accession>
<dbReference type="GO" id="GO:0006508">
    <property type="term" value="P:proteolysis"/>
    <property type="evidence" value="ECO:0007669"/>
    <property type="project" value="UniProtKB-KW"/>
</dbReference>
<evidence type="ECO:0000256" key="1">
    <source>
        <dbReference type="ARBA" id="ARBA00011073"/>
    </source>
</evidence>
<evidence type="ECO:0000256" key="8">
    <source>
        <dbReference type="PROSITE-ProRule" id="PRU01240"/>
    </source>
</evidence>
<dbReference type="EMBL" id="JAAGOH010000019">
    <property type="protein sequence ID" value="NDY92527.1"/>
    <property type="molecule type" value="Genomic_DNA"/>
</dbReference>
<dbReference type="InterPro" id="IPR050131">
    <property type="entry name" value="Peptidase_S8_subtilisin-like"/>
</dbReference>
<organism evidence="12 13">
    <name type="scientific">Ideonella livida</name>
    <dbReference type="NCBI Taxonomy" id="2707176"/>
    <lineage>
        <taxon>Bacteria</taxon>
        <taxon>Pseudomonadati</taxon>
        <taxon>Pseudomonadota</taxon>
        <taxon>Betaproteobacteria</taxon>
        <taxon>Burkholderiales</taxon>
        <taxon>Sphaerotilaceae</taxon>
        <taxon>Ideonella</taxon>
    </lineage>
</organism>
<evidence type="ECO:0000256" key="2">
    <source>
        <dbReference type="ARBA" id="ARBA00022512"/>
    </source>
</evidence>
<dbReference type="Gene3D" id="3.40.50.200">
    <property type="entry name" value="Peptidase S8/S53 domain"/>
    <property type="match status" value="1"/>
</dbReference>
<feature type="domain" description="PA" evidence="11">
    <location>
        <begin position="373"/>
        <end position="446"/>
    </location>
</feature>
<evidence type="ECO:0000259" key="10">
    <source>
        <dbReference type="Pfam" id="PF00082"/>
    </source>
</evidence>
<keyword evidence="6 8" id="KW-0720">Serine protease</keyword>
<feature type="domain" description="Peptidase S8/S53" evidence="10">
    <location>
        <begin position="153"/>
        <end position="361"/>
    </location>
</feature>
<feature type="active site" description="Charge relay system" evidence="7 8">
    <location>
        <position position="470"/>
    </location>
</feature>
<evidence type="ECO:0000259" key="11">
    <source>
        <dbReference type="Pfam" id="PF02225"/>
    </source>
</evidence>
<keyword evidence="9" id="KW-0732">Signal</keyword>
<evidence type="ECO:0000256" key="5">
    <source>
        <dbReference type="ARBA" id="ARBA00022801"/>
    </source>
</evidence>
<evidence type="ECO:0000256" key="9">
    <source>
        <dbReference type="SAM" id="SignalP"/>
    </source>
</evidence>
<reference evidence="12 13" key="1">
    <citation type="submission" date="2020-02" db="EMBL/GenBank/DDBJ databases">
        <title>Ideonella bacterium strain TBM-1.</title>
        <authorList>
            <person name="Chen W.-M."/>
        </authorList>
    </citation>
    <scope>NUCLEOTIDE SEQUENCE [LARGE SCALE GENOMIC DNA]</scope>
    <source>
        <strain evidence="12 13">TBM-1</strain>
    </source>
</reference>
<gene>
    <name evidence="12" type="ORF">G3A44_15165</name>
</gene>
<dbReference type="InterPro" id="IPR023828">
    <property type="entry name" value="Peptidase_S8_Ser-AS"/>
</dbReference>
<dbReference type="CDD" id="cd07477">
    <property type="entry name" value="Peptidases_S8_Subtilisin_subset"/>
    <property type="match status" value="1"/>
</dbReference>
<keyword evidence="5 8" id="KW-0378">Hydrolase</keyword>
<protein>
    <submittedName>
        <fullName evidence="12">S8 family serine peptidase</fullName>
    </submittedName>
</protein>
<dbReference type="GO" id="GO:0046872">
    <property type="term" value="F:metal ion binding"/>
    <property type="evidence" value="ECO:0007669"/>
    <property type="project" value="UniProtKB-KW"/>
</dbReference>
<dbReference type="PANTHER" id="PTHR43806">
    <property type="entry name" value="PEPTIDASE S8"/>
    <property type="match status" value="1"/>
</dbReference>
<keyword evidence="4" id="KW-0479">Metal-binding</keyword>
<keyword evidence="3 8" id="KW-0645">Protease</keyword>
<feature type="active site" description="Charge relay system" evidence="7 8">
    <location>
        <position position="191"/>
    </location>
</feature>
<keyword evidence="2" id="KW-0134">Cell wall</keyword>
<dbReference type="InterPro" id="IPR003137">
    <property type="entry name" value="PA_domain"/>
</dbReference>
<feature type="chain" id="PRO_5028928306" evidence="9">
    <location>
        <begin position="44"/>
        <end position="536"/>
    </location>
</feature>
<dbReference type="PROSITE" id="PS00137">
    <property type="entry name" value="SUBTILASE_HIS"/>
    <property type="match status" value="1"/>
</dbReference>
<dbReference type="InterPro" id="IPR034202">
    <property type="entry name" value="Subtilisin_Carlsberg-like"/>
</dbReference>
<keyword evidence="2" id="KW-0964">Secreted</keyword>
<evidence type="ECO:0000256" key="7">
    <source>
        <dbReference type="PIRSR" id="PIRSR615500-1"/>
    </source>
</evidence>
<dbReference type="Gene3D" id="3.30.70.80">
    <property type="entry name" value="Peptidase S8 propeptide/proteinase inhibitor I9"/>
    <property type="match status" value="1"/>
</dbReference>
<dbReference type="PROSITE" id="PS51892">
    <property type="entry name" value="SUBTILASE"/>
    <property type="match status" value="1"/>
</dbReference>
<evidence type="ECO:0000313" key="13">
    <source>
        <dbReference type="Proteomes" id="UP000484255"/>
    </source>
</evidence>
<dbReference type="PROSITE" id="PS00138">
    <property type="entry name" value="SUBTILASE_SER"/>
    <property type="match status" value="1"/>
</dbReference>
<proteinExistence type="inferred from homology"/>
<sequence>MRGGQQIKNRGRGPRPLGAARTVVGLGLAAAAAAAAWAPASLAAGEDVQRVIVVFKPQVGAAARTALPLQGGQVRLSLPEDNAVAVELPAGAVEALRRHPSVAQVHEDVRRYPMGLADPSKPPYRRGQLVPYGIPMVQADQLPVGDAQTGNRKLCIIDSGYDRSHEDLATNKVDGEYDSGTGWWHTDETHHGTHVAGTIAAINQAGVGVVGVNPGRRLQLHIVKVFGEGGDWTYSSSLTKAARKCQAAGANIISMSLGGATPTPFERDAFARLAADGILSIAAAGNAGTSATSYPAGYPSVMSVAAVDIQRKRASFSQFNPDVEIAAPGVAVLSTVPMGQGREATLSVAATAYAPQPFDGTPVASASGPLADFGEGTAVDPAMAGKVCLIRRGTISFAQKVVNCQQSGGVAAVVYNNEAGGLAGTLGGVTTTIASVGVSDTEGQALRAQLGQGATVQVSATDYAYFDGTSMATPHVSGVAALVWSYFPQCSAAQIRTTLQKSALDLGPAGRDKWYGFGLVQAKAAHDRLASLGCAN</sequence>
<dbReference type="PRINTS" id="PR00723">
    <property type="entry name" value="SUBTILISIN"/>
</dbReference>
<evidence type="ECO:0000313" key="12">
    <source>
        <dbReference type="EMBL" id="NDY92527.1"/>
    </source>
</evidence>
<evidence type="ECO:0000256" key="6">
    <source>
        <dbReference type="ARBA" id="ARBA00022825"/>
    </source>
</evidence>
<dbReference type="RefSeq" id="WP_163458487.1">
    <property type="nucleotide sequence ID" value="NZ_JAAGOH010000019.1"/>
</dbReference>
<evidence type="ECO:0000256" key="4">
    <source>
        <dbReference type="ARBA" id="ARBA00022723"/>
    </source>
</evidence>
<dbReference type="PANTHER" id="PTHR43806:SF11">
    <property type="entry name" value="CEREVISIN-RELATED"/>
    <property type="match status" value="1"/>
</dbReference>
<evidence type="ECO:0000256" key="3">
    <source>
        <dbReference type="ARBA" id="ARBA00022670"/>
    </source>
</evidence>
<dbReference type="Pfam" id="PF00082">
    <property type="entry name" value="Peptidase_S8"/>
    <property type="match status" value="2"/>
</dbReference>
<feature type="signal peptide" evidence="9">
    <location>
        <begin position="1"/>
        <end position="43"/>
    </location>
</feature>
<dbReference type="GO" id="GO:0004252">
    <property type="term" value="F:serine-type endopeptidase activity"/>
    <property type="evidence" value="ECO:0007669"/>
    <property type="project" value="UniProtKB-UniRule"/>
</dbReference>